<dbReference type="GO" id="GO:0003899">
    <property type="term" value="F:DNA-directed RNA polymerase activity"/>
    <property type="evidence" value="ECO:0007669"/>
    <property type="project" value="InterPro"/>
</dbReference>
<sequence length="250" mass="28594">MNKPWLILEKQGTAFAELDPATQQEMVRACSVMVKAHALRLKAKLPNHIDFEELLSAGSLGLMEALYKYDPASENRFETYADKRIKGAMLDELRKMDWLSRGMRQKIKKLESAMQIWEAKHGAMPSHEQLASITGYPLREVARCMEALENQFCLDIDAIEDTTRFHLSSDPFTQPFNQAAQHEIIDKLGRLIEQLPHKEALVLSLYYTEELNMREIAQVLEVTEGRVSQLHSQAIKKLREKFSTAYGSIA</sequence>
<dbReference type="AlphaFoldDB" id="A0A194AJZ9"/>
<dbReference type="NCBIfam" id="TIGR02479">
    <property type="entry name" value="FliA_WhiG"/>
    <property type="match status" value="1"/>
</dbReference>
<dbReference type="PRINTS" id="PR00046">
    <property type="entry name" value="SIGMA70FCT"/>
</dbReference>
<proteinExistence type="inferred from homology"/>
<reference evidence="9" key="1">
    <citation type="submission" date="2016-06" db="EMBL/GenBank/DDBJ databases">
        <title>Draft genome sequence of Desulfoplanes formicivorans strain Pf12B.</title>
        <authorList>
            <person name="Watanabe M."/>
            <person name="Kojima H."/>
            <person name="Fukui M."/>
        </authorList>
    </citation>
    <scope>NUCLEOTIDE SEQUENCE [LARGE SCALE GENOMIC DNA]</scope>
    <source>
        <strain evidence="9">Pf12B</strain>
    </source>
</reference>
<dbReference type="NCBIfam" id="NF005413">
    <property type="entry name" value="PRK06986.1"/>
    <property type="match status" value="1"/>
</dbReference>
<dbReference type="InterPro" id="IPR007630">
    <property type="entry name" value="RNA_pol_sigma70_r4"/>
</dbReference>
<dbReference type="STRING" id="1592317.DPF_1769"/>
<comment type="caution">
    <text evidence="8">The sequence shown here is derived from an EMBL/GenBank/DDBJ whole genome shotgun (WGS) entry which is preliminary data.</text>
</comment>
<keyword evidence="1 5" id="KW-0805">Transcription regulation</keyword>
<dbReference type="InterPro" id="IPR013325">
    <property type="entry name" value="RNA_pol_sigma_r2"/>
</dbReference>
<dbReference type="GO" id="GO:0006352">
    <property type="term" value="P:DNA-templated transcription initiation"/>
    <property type="evidence" value="ECO:0007669"/>
    <property type="project" value="InterPro"/>
</dbReference>
<dbReference type="GO" id="GO:0016987">
    <property type="term" value="F:sigma factor activity"/>
    <property type="evidence" value="ECO:0007669"/>
    <property type="project" value="UniProtKB-KW"/>
</dbReference>
<evidence type="ECO:0000256" key="3">
    <source>
        <dbReference type="ARBA" id="ARBA00023125"/>
    </source>
</evidence>
<dbReference type="PROSITE" id="PS00716">
    <property type="entry name" value="SIGMA70_2"/>
    <property type="match status" value="1"/>
</dbReference>
<accession>A0A194AJZ9</accession>
<evidence type="ECO:0000259" key="7">
    <source>
        <dbReference type="PROSITE" id="PS00716"/>
    </source>
</evidence>
<evidence type="ECO:0000256" key="2">
    <source>
        <dbReference type="ARBA" id="ARBA00023082"/>
    </source>
</evidence>
<feature type="domain" description="RNA polymerase sigma-70" evidence="7">
    <location>
        <begin position="212"/>
        <end position="238"/>
    </location>
</feature>
<dbReference type="PROSITE" id="PS00715">
    <property type="entry name" value="SIGMA70_1"/>
    <property type="match status" value="1"/>
</dbReference>
<name>A0A194AJZ9_9BACT</name>
<dbReference type="Gene3D" id="1.20.140.160">
    <property type="match status" value="1"/>
</dbReference>
<dbReference type="Proteomes" id="UP000095200">
    <property type="component" value="Unassembled WGS sequence"/>
</dbReference>
<dbReference type="Pfam" id="PF04545">
    <property type="entry name" value="Sigma70_r4"/>
    <property type="match status" value="1"/>
</dbReference>
<dbReference type="SUPFAM" id="SSF88946">
    <property type="entry name" value="Sigma2 domain of RNA polymerase sigma factors"/>
    <property type="match status" value="1"/>
</dbReference>
<dbReference type="Pfam" id="PF04542">
    <property type="entry name" value="Sigma70_r2"/>
    <property type="match status" value="1"/>
</dbReference>
<dbReference type="PANTHER" id="PTHR30385:SF7">
    <property type="entry name" value="RNA POLYMERASE SIGMA FACTOR FLIA"/>
    <property type="match status" value="1"/>
</dbReference>
<evidence type="ECO:0000313" key="9">
    <source>
        <dbReference type="Proteomes" id="UP000095200"/>
    </source>
</evidence>
<dbReference type="GO" id="GO:0003677">
    <property type="term" value="F:DNA binding"/>
    <property type="evidence" value="ECO:0007669"/>
    <property type="project" value="UniProtKB-KW"/>
</dbReference>
<dbReference type="EMBL" id="BDFE01000016">
    <property type="protein sequence ID" value="GAU09049.1"/>
    <property type="molecule type" value="Genomic_DNA"/>
</dbReference>
<dbReference type="PIRSF" id="PIRSF000770">
    <property type="entry name" value="RNA_pol_sigma-SigE/K"/>
    <property type="match status" value="1"/>
</dbReference>
<dbReference type="NCBIfam" id="TIGR02937">
    <property type="entry name" value="sigma70-ECF"/>
    <property type="match status" value="1"/>
</dbReference>
<evidence type="ECO:0000256" key="1">
    <source>
        <dbReference type="ARBA" id="ARBA00023015"/>
    </source>
</evidence>
<dbReference type="SUPFAM" id="SSF88659">
    <property type="entry name" value="Sigma3 and sigma4 domains of RNA polymerase sigma factors"/>
    <property type="match status" value="2"/>
</dbReference>
<comment type="similarity">
    <text evidence="5">Belongs to the sigma-70 factor family.</text>
</comment>
<feature type="domain" description="RNA polymerase sigma-70" evidence="6">
    <location>
        <begin position="53"/>
        <end position="66"/>
    </location>
</feature>
<dbReference type="InterPro" id="IPR012845">
    <property type="entry name" value="RNA_pol_sigma_FliA_WhiG"/>
</dbReference>
<evidence type="ECO:0000313" key="8">
    <source>
        <dbReference type="EMBL" id="GAU09049.1"/>
    </source>
</evidence>
<keyword evidence="3 5" id="KW-0238">DNA-binding</keyword>
<dbReference type="CDD" id="cd06171">
    <property type="entry name" value="Sigma70_r4"/>
    <property type="match status" value="1"/>
</dbReference>
<organism evidence="8 9">
    <name type="scientific">Desulfoplanes formicivorans</name>
    <dbReference type="NCBI Taxonomy" id="1592317"/>
    <lineage>
        <taxon>Bacteria</taxon>
        <taxon>Pseudomonadati</taxon>
        <taxon>Thermodesulfobacteriota</taxon>
        <taxon>Desulfovibrionia</taxon>
        <taxon>Desulfovibrionales</taxon>
        <taxon>Desulfoplanaceae</taxon>
        <taxon>Desulfoplanes</taxon>
    </lineage>
</organism>
<dbReference type="Gene3D" id="1.10.1740.10">
    <property type="match status" value="1"/>
</dbReference>
<comment type="function">
    <text evidence="5">Sigma factors are initiation factors that promote the attachment of RNA polymerase to specific initiation sites and are then released.</text>
</comment>
<evidence type="ECO:0000256" key="5">
    <source>
        <dbReference type="RuleBase" id="RU362124"/>
    </source>
</evidence>
<evidence type="ECO:0000256" key="4">
    <source>
        <dbReference type="ARBA" id="ARBA00023163"/>
    </source>
</evidence>
<dbReference type="InterPro" id="IPR013324">
    <property type="entry name" value="RNA_pol_sigma_r3/r4-like"/>
</dbReference>
<dbReference type="InterPro" id="IPR000943">
    <property type="entry name" value="RNA_pol_sigma70"/>
</dbReference>
<dbReference type="PANTHER" id="PTHR30385">
    <property type="entry name" value="SIGMA FACTOR F FLAGELLAR"/>
    <property type="match status" value="1"/>
</dbReference>
<dbReference type="RefSeq" id="WP_069859186.1">
    <property type="nucleotide sequence ID" value="NZ_BDFE01000016.1"/>
</dbReference>
<dbReference type="InterPro" id="IPR007627">
    <property type="entry name" value="RNA_pol_sigma70_r2"/>
</dbReference>
<keyword evidence="4 5" id="KW-0804">Transcription</keyword>
<dbReference type="InterPro" id="IPR014284">
    <property type="entry name" value="RNA_pol_sigma-70_dom"/>
</dbReference>
<evidence type="ECO:0000259" key="6">
    <source>
        <dbReference type="PROSITE" id="PS00715"/>
    </source>
</evidence>
<protein>
    <recommendedName>
        <fullName evidence="5">RNA polymerase sigma factor</fullName>
    </recommendedName>
</protein>
<dbReference type="OrthoDB" id="9799825at2"/>
<keyword evidence="9" id="KW-1185">Reference proteome</keyword>
<gene>
    <name evidence="8" type="ORF">DPF_1769</name>
</gene>
<keyword evidence="2 5" id="KW-0731">Sigma factor</keyword>